<dbReference type="PANTHER" id="PTHR47683:SF2">
    <property type="entry name" value="RNA-BINDING S4 DOMAIN-CONTAINING PROTEIN"/>
    <property type="match status" value="1"/>
</dbReference>
<dbReference type="PROSITE" id="PS50889">
    <property type="entry name" value="S4"/>
    <property type="match status" value="1"/>
</dbReference>
<evidence type="ECO:0000256" key="4">
    <source>
        <dbReference type="RuleBase" id="RU003887"/>
    </source>
</evidence>
<dbReference type="SUPFAM" id="SSF55120">
    <property type="entry name" value="Pseudouridine synthase"/>
    <property type="match status" value="1"/>
</dbReference>
<dbReference type="InterPro" id="IPR042092">
    <property type="entry name" value="PsdUridine_s_RsuA/RluB/E/F_cat"/>
</dbReference>
<evidence type="ECO:0000256" key="1">
    <source>
        <dbReference type="ARBA" id="ARBA00008348"/>
    </source>
</evidence>
<evidence type="ECO:0000259" key="5">
    <source>
        <dbReference type="SMART" id="SM00363"/>
    </source>
</evidence>
<accession>A0AAW6U9S4</accession>
<dbReference type="Pfam" id="PF01479">
    <property type="entry name" value="S4"/>
    <property type="match status" value="1"/>
</dbReference>
<dbReference type="Gene3D" id="3.30.70.1560">
    <property type="entry name" value="Alpha-L RNA-binding motif"/>
    <property type="match status" value="1"/>
</dbReference>
<organism evidence="6 7">
    <name type="scientific">Peloplasma aerotolerans</name>
    <dbReference type="NCBI Taxonomy" id="3044389"/>
    <lineage>
        <taxon>Bacteria</taxon>
        <taxon>Bacillati</taxon>
        <taxon>Mycoplasmatota</taxon>
        <taxon>Mollicutes</taxon>
        <taxon>Acholeplasmatales</taxon>
        <taxon>Acholeplasmataceae</taxon>
        <taxon>Peloplasma</taxon>
    </lineage>
</organism>
<evidence type="ECO:0000313" key="7">
    <source>
        <dbReference type="Proteomes" id="UP001431532"/>
    </source>
</evidence>
<dbReference type="InterPro" id="IPR036986">
    <property type="entry name" value="S4_RNA-bd_sf"/>
</dbReference>
<dbReference type="PANTHER" id="PTHR47683">
    <property type="entry name" value="PSEUDOURIDINE SYNTHASE FAMILY PROTEIN-RELATED"/>
    <property type="match status" value="1"/>
</dbReference>
<dbReference type="NCBIfam" id="NF007784">
    <property type="entry name" value="PRK10475.1"/>
    <property type="match status" value="1"/>
</dbReference>
<dbReference type="InterPro" id="IPR050343">
    <property type="entry name" value="RsuA_PseudoU_synthase"/>
</dbReference>
<evidence type="ECO:0000313" key="6">
    <source>
        <dbReference type="EMBL" id="MDI6453470.1"/>
    </source>
</evidence>
<comment type="similarity">
    <text evidence="1 4">Belongs to the pseudouridine synthase RsuA family.</text>
</comment>
<protein>
    <recommendedName>
        <fullName evidence="4">Pseudouridine synthase</fullName>
        <ecNumber evidence="4">5.4.99.-</ecNumber>
    </recommendedName>
</protein>
<feature type="domain" description="RNA-binding S4" evidence="5">
    <location>
        <begin position="3"/>
        <end position="61"/>
    </location>
</feature>
<sequence>MSTRINKYLSEVGFCSRRQADRYIEQGLVKINGRQAVIGDQVLENDVVTFEGKALKPREQHVYIALNKPVGIVSTTDQSIKGNMIDFINYPSRIFHIGRLDKDSEGLILLTNHGDIVNQILRAENAHEKEYIVEVDRVLSQDFATKMSNGVPILNTITKPCVVKQLGPKRFKIILTEGLNRQIRRMAEYFGYTVTSLKRVRIMNIKLDIPVGEYRYLSQNEKDELFELLGRQTSK</sequence>
<proteinExistence type="inferred from homology"/>
<dbReference type="GO" id="GO:0120159">
    <property type="term" value="F:rRNA pseudouridine synthase activity"/>
    <property type="evidence" value="ECO:0007669"/>
    <property type="project" value="UniProtKB-ARBA"/>
</dbReference>
<dbReference type="PROSITE" id="PS01149">
    <property type="entry name" value="PSI_RSU"/>
    <property type="match status" value="1"/>
</dbReference>
<dbReference type="InterPro" id="IPR020103">
    <property type="entry name" value="PsdUridine_synth_cat_dom_sf"/>
</dbReference>
<keyword evidence="7" id="KW-1185">Reference proteome</keyword>
<dbReference type="SMART" id="SM00363">
    <property type="entry name" value="S4"/>
    <property type="match status" value="1"/>
</dbReference>
<dbReference type="InterPro" id="IPR006145">
    <property type="entry name" value="PsdUridine_synth_RsuA/RluA"/>
</dbReference>
<reference evidence="6" key="1">
    <citation type="submission" date="2023-05" db="EMBL/GenBank/DDBJ databases">
        <title>Mariniplasma microaerophilum sp. nov., a novel anaerobic mollicute isolated from terrestrial mud volcano, Taman Peninsula, Russia.</title>
        <authorList>
            <person name="Khomyakova M.A."/>
            <person name="Merkel A.Y."/>
            <person name="Slobodkin A.I."/>
        </authorList>
    </citation>
    <scope>NUCLEOTIDE SEQUENCE</scope>
    <source>
        <strain evidence="6">M4Ah</strain>
    </source>
</reference>
<dbReference type="GO" id="GO:0003723">
    <property type="term" value="F:RNA binding"/>
    <property type="evidence" value="ECO:0007669"/>
    <property type="project" value="UniProtKB-KW"/>
</dbReference>
<dbReference type="Proteomes" id="UP001431532">
    <property type="component" value="Unassembled WGS sequence"/>
</dbReference>
<evidence type="ECO:0000256" key="3">
    <source>
        <dbReference type="PROSITE-ProRule" id="PRU00182"/>
    </source>
</evidence>
<keyword evidence="3" id="KW-0694">RNA-binding</keyword>
<keyword evidence="2 4" id="KW-0413">Isomerase</keyword>
<comment type="caution">
    <text evidence="6">The sequence shown here is derived from an EMBL/GenBank/DDBJ whole genome shotgun (WGS) entry which is preliminary data.</text>
</comment>
<dbReference type="EC" id="5.4.99.-" evidence="4"/>
<dbReference type="SUPFAM" id="SSF55174">
    <property type="entry name" value="Alpha-L RNA-binding motif"/>
    <property type="match status" value="1"/>
</dbReference>
<dbReference type="Pfam" id="PF00849">
    <property type="entry name" value="PseudoU_synth_2"/>
    <property type="match status" value="1"/>
</dbReference>
<dbReference type="RefSeq" id="WP_282839903.1">
    <property type="nucleotide sequence ID" value="NZ_JASCXW010000029.1"/>
</dbReference>
<dbReference type="InterPro" id="IPR018496">
    <property type="entry name" value="PsdUridine_synth_RsuA/RluB_CS"/>
</dbReference>
<dbReference type="FunFam" id="3.30.70.1560:FF:000002">
    <property type="entry name" value="Pseudouridine synthase"/>
    <property type="match status" value="1"/>
</dbReference>
<dbReference type="InterPro" id="IPR000748">
    <property type="entry name" value="PsdUridine_synth_RsuA/RluB/E/F"/>
</dbReference>
<dbReference type="AlphaFoldDB" id="A0AAW6U9S4"/>
<dbReference type="CDD" id="cd02554">
    <property type="entry name" value="PseudoU_synth_RluF"/>
    <property type="match status" value="1"/>
</dbReference>
<dbReference type="Gene3D" id="3.10.290.10">
    <property type="entry name" value="RNA-binding S4 domain"/>
    <property type="match status" value="1"/>
</dbReference>
<evidence type="ECO:0000256" key="2">
    <source>
        <dbReference type="ARBA" id="ARBA00023235"/>
    </source>
</evidence>
<dbReference type="FunFam" id="3.10.290.10:FF:000003">
    <property type="entry name" value="Pseudouridine synthase"/>
    <property type="match status" value="1"/>
</dbReference>
<dbReference type="CDD" id="cd00165">
    <property type="entry name" value="S4"/>
    <property type="match status" value="1"/>
</dbReference>
<dbReference type="InterPro" id="IPR020094">
    <property type="entry name" value="TruA/RsuA/RluB/E/F_N"/>
</dbReference>
<gene>
    <name evidence="6" type="primary">rluF</name>
    <name evidence="6" type="ORF">QJ521_07820</name>
</gene>
<dbReference type="GO" id="GO:0000455">
    <property type="term" value="P:enzyme-directed rRNA pseudouridine synthesis"/>
    <property type="evidence" value="ECO:0007669"/>
    <property type="project" value="UniProtKB-ARBA"/>
</dbReference>
<dbReference type="InterPro" id="IPR002942">
    <property type="entry name" value="S4_RNA-bd"/>
</dbReference>
<dbReference type="NCBIfam" id="TIGR00093">
    <property type="entry name" value="pseudouridine synthase"/>
    <property type="match status" value="1"/>
</dbReference>
<dbReference type="Gene3D" id="3.30.70.580">
    <property type="entry name" value="Pseudouridine synthase I, catalytic domain, N-terminal subdomain"/>
    <property type="match status" value="1"/>
</dbReference>
<name>A0AAW6U9S4_9MOLU</name>
<dbReference type="EMBL" id="JASCXW010000029">
    <property type="protein sequence ID" value="MDI6453470.1"/>
    <property type="molecule type" value="Genomic_DNA"/>
</dbReference>